<evidence type="ECO:0000313" key="8">
    <source>
        <dbReference type="Proteomes" id="UP000282106"/>
    </source>
</evidence>
<dbReference type="Pfam" id="PF00440">
    <property type="entry name" value="TetR_N"/>
    <property type="match status" value="1"/>
</dbReference>
<dbReference type="Proteomes" id="UP000282106">
    <property type="component" value="Unassembled WGS sequence"/>
</dbReference>
<dbReference type="Gene3D" id="1.10.357.10">
    <property type="entry name" value="Tetracycline Repressor, domain 2"/>
    <property type="match status" value="1"/>
</dbReference>
<protein>
    <submittedName>
        <fullName evidence="7">TetR/AcrR family transcriptional regulator</fullName>
    </submittedName>
</protein>
<dbReference type="InterPro" id="IPR023772">
    <property type="entry name" value="DNA-bd_HTH_TetR-type_CS"/>
</dbReference>
<evidence type="ECO:0000259" key="6">
    <source>
        <dbReference type="PROSITE" id="PS50977"/>
    </source>
</evidence>
<dbReference type="PANTHER" id="PTHR30055">
    <property type="entry name" value="HTH-TYPE TRANSCRIPTIONAL REGULATOR RUTR"/>
    <property type="match status" value="1"/>
</dbReference>
<dbReference type="InterPro" id="IPR050109">
    <property type="entry name" value="HTH-type_TetR-like_transc_reg"/>
</dbReference>
<evidence type="ECO:0000256" key="4">
    <source>
        <dbReference type="PROSITE-ProRule" id="PRU00335"/>
    </source>
</evidence>
<evidence type="ECO:0000256" key="1">
    <source>
        <dbReference type="ARBA" id="ARBA00023015"/>
    </source>
</evidence>
<dbReference type="PANTHER" id="PTHR30055:SF238">
    <property type="entry name" value="MYCOFACTOCIN BIOSYNTHESIS TRANSCRIPTIONAL REGULATOR MFTR-RELATED"/>
    <property type="match status" value="1"/>
</dbReference>
<gene>
    <name evidence="7" type="ORF">ED208_09455</name>
</gene>
<feature type="region of interest" description="Disordered" evidence="5">
    <location>
        <begin position="1"/>
        <end position="29"/>
    </location>
</feature>
<keyword evidence="8" id="KW-1185">Reference proteome</keyword>
<comment type="caution">
    <text evidence="7">The sequence shown here is derived from an EMBL/GenBank/DDBJ whole genome shotgun (WGS) entry which is preliminary data.</text>
</comment>
<dbReference type="InParanoid" id="A0A3N0VEM5"/>
<keyword evidence="2 4" id="KW-0238">DNA-binding</keyword>
<reference evidence="7 8" key="1">
    <citation type="submission" date="2018-10" db="EMBL/GenBank/DDBJ databases">
        <authorList>
            <person name="Chen W.-M."/>
        </authorList>
    </citation>
    <scope>NUCLEOTIDE SEQUENCE [LARGE SCALE GENOMIC DNA]</scope>
    <source>
        <strain evidence="7 8">THS-13</strain>
    </source>
</reference>
<dbReference type="InterPro" id="IPR009057">
    <property type="entry name" value="Homeodomain-like_sf"/>
</dbReference>
<sequence>MAKKSVLARPAAAATQTPPSSPGGKRERNKLANREAILEAARKCFLKQGYDAVTVRDVIRMTGLAAGTFYNYFPDKDTLFRAVLETRMNDLNAAMHAVRGEAYTIDSFIHGAFLTLFTRIAEDPGFFRLIMRNEHAVRTLFQDSVVGIPMRALKADLSDAIERGIFPPLDIDLMTSAFFGVGFEIGRTLSVAKRPDPEAAAAFAARLMTAGVQAFGIQQGSSARRKKGEVAIRGSLP</sequence>
<dbReference type="GO" id="GO:0000976">
    <property type="term" value="F:transcription cis-regulatory region binding"/>
    <property type="evidence" value="ECO:0007669"/>
    <property type="project" value="TreeGrafter"/>
</dbReference>
<evidence type="ECO:0000256" key="2">
    <source>
        <dbReference type="ARBA" id="ARBA00023125"/>
    </source>
</evidence>
<feature type="DNA-binding region" description="H-T-H motif" evidence="4">
    <location>
        <begin position="54"/>
        <end position="73"/>
    </location>
</feature>
<dbReference type="RefSeq" id="WP_123211625.1">
    <property type="nucleotide sequence ID" value="NZ_RJVO01000003.1"/>
</dbReference>
<keyword evidence="1" id="KW-0805">Transcription regulation</keyword>
<dbReference type="AlphaFoldDB" id="A0A3N0VEM5"/>
<organism evidence="7 8">
    <name type="scientific">Stagnimonas aquatica</name>
    <dbReference type="NCBI Taxonomy" id="2689987"/>
    <lineage>
        <taxon>Bacteria</taxon>
        <taxon>Pseudomonadati</taxon>
        <taxon>Pseudomonadota</taxon>
        <taxon>Gammaproteobacteria</taxon>
        <taxon>Nevskiales</taxon>
        <taxon>Nevskiaceae</taxon>
        <taxon>Stagnimonas</taxon>
    </lineage>
</organism>
<dbReference type="InterPro" id="IPR001647">
    <property type="entry name" value="HTH_TetR"/>
</dbReference>
<evidence type="ECO:0000256" key="5">
    <source>
        <dbReference type="SAM" id="MobiDB-lite"/>
    </source>
</evidence>
<accession>A0A3N0VEM5</accession>
<dbReference type="PROSITE" id="PS01081">
    <property type="entry name" value="HTH_TETR_1"/>
    <property type="match status" value="1"/>
</dbReference>
<feature type="domain" description="HTH tetR-type" evidence="6">
    <location>
        <begin position="31"/>
        <end position="91"/>
    </location>
</feature>
<dbReference type="SUPFAM" id="SSF46689">
    <property type="entry name" value="Homeodomain-like"/>
    <property type="match status" value="1"/>
</dbReference>
<evidence type="ECO:0000256" key="3">
    <source>
        <dbReference type="ARBA" id="ARBA00023163"/>
    </source>
</evidence>
<evidence type="ECO:0000313" key="7">
    <source>
        <dbReference type="EMBL" id="ROH91170.1"/>
    </source>
</evidence>
<dbReference type="PROSITE" id="PS50977">
    <property type="entry name" value="HTH_TETR_2"/>
    <property type="match status" value="1"/>
</dbReference>
<name>A0A3N0VEM5_9GAMM</name>
<proteinExistence type="predicted"/>
<dbReference type="EMBL" id="RJVO01000003">
    <property type="protein sequence ID" value="ROH91170.1"/>
    <property type="molecule type" value="Genomic_DNA"/>
</dbReference>
<keyword evidence="3" id="KW-0804">Transcription</keyword>
<dbReference type="PRINTS" id="PR00455">
    <property type="entry name" value="HTHTETR"/>
</dbReference>
<dbReference type="GO" id="GO:0003700">
    <property type="term" value="F:DNA-binding transcription factor activity"/>
    <property type="evidence" value="ECO:0007669"/>
    <property type="project" value="TreeGrafter"/>
</dbReference>
<dbReference type="InterPro" id="IPR036271">
    <property type="entry name" value="Tet_transcr_reg_TetR-rel_C_sf"/>
</dbReference>
<dbReference type="SUPFAM" id="SSF48498">
    <property type="entry name" value="Tetracyclin repressor-like, C-terminal domain"/>
    <property type="match status" value="1"/>
</dbReference>